<evidence type="ECO:0000256" key="2">
    <source>
        <dbReference type="ARBA" id="ARBA00022679"/>
    </source>
</evidence>
<sequence>MTDGSGIVQFMSALAEISQGMRKPSISPVWCREILSARDAPRVTCTHREYEPEPDNKANTFSLDDMVHHAFFFGATEVAAIRSLLPPQQQQKYSNFEIITSYFWRCRTLALQLDTNEEVRIICIVDARSKFVNLLVPNGYYGNAIALPAAITTVGKLIENPLTYALDLVKKAKANVTEEYMHSMADLLVIKGRPHFTTANACLVSDVTRAGFRDVDFGWGKAVYGGLARAGDGTNPGISTIYIPFKNAKGEEGFVIPVFFPTQVIERLVKELDKVLKNNINSPTMGDRKSGIINSSL</sequence>
<gene>
    <name evidence="3" type="ORF">MTR_0042s0190</name>
</gene>
<dbReference type="Pfam" id="PF02458">
    <property type="entry name" value="Transferase"/>
    <property type="match status" value="1"/>
</dbReference>
<dbReference type="STRING" id="3880.A0A072TJP6"/>
<reference evidence="3 5" key="2">
    <citation type="journal article" date="2014" name="BMC Genomics">
        <title>An improved genome release (version Mt4.0) for the model legume Medicago truncatula.</title>
        <authorList>
            <person name="Tang H."/>
            <person name="Krishnakumar V."/>
            <person name="Bidwell S."/>
            <person name="Rosen B."/>
            <person name="Chan A."/>
            <person name="Zhou S."/>
            <person name="Gentzbittel L."/>
            <person name="Childs K.L."/>
            <person name="Yandell M."/>
            <person name="Gundlach H."/>
            <person name="Mayer K.F."/>
            <person name="Schwartz D.C."/>
            <person name="Town C.D."/>
        </authorList>
    </citation>
    <scope>GENOME REANNOTATION</scope>
    <source>
        <strain evidence="3">A17</strain>
        <strain evidence="4 5">cv. Jemalong A17</strain>
    </source>
</reference>
<dbReference type="GO" id="GO:0016747">
    <property type="term" value="F:acyltransferase activity, transferring groups other than amino-acyl groups"/>
    <property type="evidence" value="ECO:0000318"/>
    <property type="project" value="GO_Central"/>
</dbReference>
<comment type="similarity">
    <text evidence="1">Belongs to the plant acyltransferase family.</text>
</comment>
<keyword evidence="5" id="KW-1185">Reference proteome</keyword>
<dbReference type="AlphaFoldDB" id="A0A072TJP6"/>
<dbReference type="PANTHER" id="PTHR31147">
    <property type="entry name" value="ACYL TRANSFERASE 4"/>
    <property type="match status" value="1"/>
</dbReference>
<dbReference type="Gene3D" id="3.30.559.10">
    <property type="entry name" value="Chloramphenicol acetyltransferase-like domain"/>
    <property type="match status" value="2"/>
</dbReference>
<dbReference type="EnsemblPlants" id="KEH17123">
    <property type="protein sequence ID" value="KEH17123"/>
    <property type="gene ID" value="MTR_0042s0190"/>
</dbReference>
<reference evidence="3 5" key="1">
    <citation type="journal article" date="2011" name="Nature">
        <title>The Medicago genome provides insight into the evolution of rhizobial symbioses.</title>
        <authorList>
            <person name="Young N.D."/>
            <person name="Debelle F."/>
            <person name="Oldroyd G.E."/>
            <person name="Geurts R."/>
            <person name="Cannon S.B."/>
            <person name="Udvardi M.K."/>
            <person name="Benedito V.A."/>
            <person name="Mayer K.F."/>
            <person name="Gouzy J."/>
            <person name="Schoof H."/>
            <person name="Van de Peer Y."/>
            <person name="Proost S."/>
            <person name="Cook D.R."/>
            <person name="Meyers B.C."/>
            <person name="Spannagl M."/>
            <person name="Cheung F."/>
            <person name="De Mita S."/>
            <person name="Krishnakumar V."/>
            <person name="Gundlach H."/>
            <person name="Zhou S."/>
            <person name="Mudge J."/>
            <person name="Bharti A.K."/>
            <person name="Murray J.D."/>
            <person name="Naoumkina M.A."/>
            <person name="Rosen B."/>
            <person name="Silverstein K.A."/>
            <person name="Tang H."/>
            <person name="Rombauts S."/>
            <person name="Zhao P.X."/>
            <person name="Zhou P."/>
            <person name="Barbe V."/>
            <person name="Bardou P."/>
            <person name="Bechner M."/>
            <person name="Bellec A."/>
            <person name="Berger A."/>
            <person name="Berges H."/>
            <person name="Bidwell S."/>
            <person name="Bisseling T."/>
            <person name="Choisne N."/>
            <person name="Couloux A."/>
            <person name="Denny R."/>
            <person name="Deshpande S."/>
            <person name="Dai X."/>
            <person name="Doyle J.J."/>
            <person name="Dudez A.M."/>
            <person name="Farmer A.D."/>
            <person name="Fouteau S."/>
            <person name="Franken C."/>
            <person name="Gibelin C."/>
            <person name="Gish J."/>
            <person name="Goldstein S."/>
            <person name="Gonzalez A.J."/>
            <person name="Green P.J."/>
            <person name="Hallab A."/>
            <person name="Hartog M."/>
            <person name="Hua A."/>
            <person name="Humphray S.J."/>
            <person name="Jeong D.H."/>
            <person name="Jing Y."/>
            <person name="Jocker A."/>
            <person name="Kenton S.M."/>
            <person name="Kim D.J."/>
            <person name="Klee K."/>
            <person name="Lai H."/>
            <person name="Lang C."/>
            <person name="Lin S."/>
            <person name="Macmil S.L."/>
            <person name="Magdelenat G."/>
            <person name="Matthews L."/>
            <person name="McCorrison J."/>
            <person name="Monaghan E.L."/>
            <person name="Mun J.H."/>
            <person name="Najar F.Z."/>
            <person name="Nicholson C."/>
            <person name="Noirot C."/>
            <person name="O'Bleness M."/>
            <person name="Paule C.R."/>
            <person name="Poulain J."/>
            <person name="Prion F."/>
            <person name="Qin B."/>
            <person name="Qu C."/>
            <person name="Retzel E.F."/>
            <person name="Riddle C."/>
            <person name="Sallet E."/>
            <person name="Samain S."/>
            <person name="Samson N."/>
            <person name="Sanders I."/>
            <person name="Saurat O."/>
            <person name="Scarpelli C."/>
            <person name="Schiex T."/>
            <person name="Segurens B."/>
            <person name="Severin A.J."/>
            <person name="Sherrier D.J."/>
            <person name="Shi R."/>
            <person name="Sims S."/>
            <person name="Singer S.R."/>
            <person name="Sinharoy S."/>
            <person name="Sterck L."/>
            <person name="Viollet A."/>
            <person name="Wang B.B."/>
            <person name="Wang K."/>
            <person name="Wang M."/>
            <person name="Wang X."/>
            <person name="Warfsmann J."/>
            <person name="Weissenbach J."/>
            <person name="White D.D."/>
            <person name="White J.D."/>
            <person name="Wiley G.B."/>
            <person name="Wincker P."/>
            <person name="Xing Y."/>
            <person name="Yang L."/>
            <person name="Yao Z."/>
            <person name="Ying F."/>
            <person name="Zhai J."/>
            <person name="Zhou L."/>
            <person name="Zuber A."/>
            <person name="Denarie J."/>
            <person name="Dixon R.A."/>
            <person name="May G.D."/>
            <person name="Schwartz D.C."/>
            <person name="Rogers J."/>
            <person name="Quetier F."/>
            <person name="Town C.D."/>
            <person name="Roe B.A."/>
        </authorList>
    </citation>
    <scope>NUCLEOTIDE SEQUENCE [LARGE SCALE GENOMIC DNA]</scope>
    <source>
        <strain evidence="3">A17</strain>
        <strain evidence="4 5">cv. Jemalong A17</strain>
    </source>
</reference>
<dbReference type="InterPro" id="IPR050898">
    <property type="entry name" value="Plant_acyltransferase"/>
</dbReference>
<organism evidence="3 5">
    <name type="scientific">Medicago truncatula</name>
    <name type="common">Barrel medic</name>
    <name type="synonym">Medicago tribuloides</name>
    <dbReference type="NCBI Taxonomy" id="3880"/>
    <lineage>
        <taxon>Eukaryota</taxon>
        <taxon>Viridiplantae</taxon>
        <taxon>Streptophyta</taxon>
        <taxon>Embryophyta</taxon>
        <taxon>Tracheophyta</taxon>
        <taxon>Spermatophyta</taxon>
        <taxon>Magnoliopsida</taxon>
        <taxon>eudicotyledons</taxon>
        <taxon>Gunneridae</taxon>
        <taxon>Pentapetalae</taxon>
        <taxon>rosids</taxon>
        <taxon>fabids</taxon>
        <taxon>Fabales</taxon>
        <taxon>Fabaceae</taxon>
        <taxon>Papilionoideae</taxon>
        <taxon>50 kb inversion clade</taxon>
        <taxon>NPAAA clade</taxon>
        <taxon>Hologalegina</taxon>
        <taxon>IRL clade</taxon>
        <taxon>Trifolieae</taxon>
        <taxon>Medicago</taxon>
    </lineage>
</organism>
<dbReference type="Proteomes" id="UP000002051">
    <property type="component" value="Unassembled WGS sequence"/>
</dbReference>
<dbReference type="InterPro" id="IPR023213">
    <property type="entry name" value="CAT-like_dom_sf"/>
</dbReference>
<dbReference type="ExpressionAtlas" id="A0A072TJP6">
    <property type="expression patterns" value="differential"/>
</dbReference>
<name>A0A072TJP6_MEDTR</name>
<keyword evidence="2" id="KW-0808">Transferase</keyword>
<proteinExistence type="inferred from homology"/>
<accession>A0A072TJP6</accession>
<reference evidence="4" key="3">
    <citation type="submission" date="2015-06" db="UniProtKB">
        <authorList>
            <consortium name="EnsemblPlants"/>
        </authorList>
    </citation>
    <scope>IDENTIFICATION</scope>
    <source>
        <strain evidence="4">cv. Jemalong A17</strain>
    </source>
</reference>
<dbReference type="PANTHER" id="PTHR31147:SF66">
    <property type="entry name" value="OS05G0315700 PROTEIN"/>
    <property type="match status" value="1"/>
</dbReference>
<protein>
    <submittedName>
        <fullName evidence="3">Benzyl alcohol O-benzoyltransferase</fullName>
    </submittedName>
</protein>
<evidence type="ECO:0000313" key="5">
    <source>
        <dbReference type="Proteomes" id="UP000002051"/>
    </source>
</evidence>
<evidence type="ECO:0000313" key="4">
    <source>
        <dbReference type="EnsemblPlants" id="KEH17123"/>
    </source>
</evidence>
<evidence type="ECO:0000313" key="3">
    <source>
        <dbReference type="EMBL" id="KEH17123.1"/>
    </source>
</evidence>
<dbReference type="EMBL" id="KL402767">
    <property type="protein sequence ID" value="KEH17123.1"/>
    <property type="molecule type" value="Genomic_DNA"/>
</dbReference>
<evidence type="ECO:0000256" key="1">
    <source>
        <dbReference type="ARBA" id="ARBA00009861"/>
    </source>
</evidence>